<feature type="transmembrane region" description="Helical" evidence="1">
    <location>
        <begin position="120"/>
        <end position="140"/>
    </location>
</feature>
<proteinExistence type="predicted"/>
<dbReference type="Pfam" id="PF20151">
    <property type="entry name" value="DUF6533"/>
    <property type="match status" value="1"/>
</dbReference>
<dbReference type="AlphaFoldDB" id="A0A9P7UM94"/>
<evidence type="ECO:0000259" key="2">
    <source>
        <dbReference type="Pfam" id="PF20151"/>
    </source>
</evidence>
<protein>
    <recommendedName>
        <fullName evidence="2">DUF6533 domain-containing protein</fullName>
    </recommendedName>
</protein>
<evidence type="ECO:0000313" key="4">
    <source>
        <dbReference type="Proteomes" id="UP001049176"/>
    </source>
</evidence>
<dbReference type="GeneID" id="66082574"/>
<dbReference type="Proteomes" id="UP001049176">
    <property type="component" value="Chromosome 9"/>
</dbReference>
<name>A0A9P7UM94_9AGAR</name>
<comment type="caution">
    <text evidence="3">The sequence shown here is derived from an EMBL/GenBank/DDBJ whole genome shotgun (WGS) entry which is preliminary data.</text>
</comment>
<dbReference type="InterPro" id="IPR045340">
    <property type="entry name" value="DUF6533"/>
</dbReference>
<feature type="transmembrane region" description="Helical" evidence="1">
    <location>
        <begin position="93"/>
        <end position="113"/>
    </location>
</feature>
<feature type="domain" description="DUF6533" evidence="2">
    <location>
        <begin position="20"/>
        <end position="62"/>
    </location>
</feature>
<keyword evidence="4" id="KW-1185">Reference proteome</keyword>
<dbReference type="OrthoDB" id="2686513at2759"/>
<keyword evidence="1" id="KW-0812">Transmembrane</keyword>
<keyword evidence="1" id="KW-1133">Transmembrane helix</keyword>
<keyword evidence="1" id="KW-0472">Membrane</keyword>
<dbReference type="KEGG" id="more:E1B28_013499"/>
<evidence type="ECO:0000313" key="3">
    <source>
        <dbReference type="EMBL" id="KAG7087542.1"/>
    </source>
</evidence>
<dbReference type="EMBL" id="CM032189">
    <property type="protein sequence ID" value="KAG7087542.1"/>
    <property type="molecule type" value="Genomic_DNA"/>
</dbReference>
<sequence length="160" mass="18347">MESKGYFPGETDGNGHLCRYWHLAALTLMLLDHIYTLDVEIKHLWKRRAKISAYLFFVHRYFNPLAATFSVLSVFIPSLPVNCYALVFSREALLIFAQVMVVVILTLRIYALYGCNKRLLWFMIVVQLALIVIVCISTFIGHNDQPQTKGSCNTVLDQET</sequence>
<feature type="transmembrane region" description="Helical" evidence="1">
    <location>
        <begin position="20"/>
        <end position="41"/>
    </location>
</feature>
<reference evidence="3" key="1">
    <citation type="journal article" date="2021" name="Genome Biol. Evol.">
        <title>The assembled and annotated genome of the fairy-ring fungus Marasmius oreades.</title>
        <authorList>
            <person name="Hiltunen M."/>
            <person name="Ament-Velasquez S.L."/>
            <person name="Johannesson H."/>
        </authorList>
    </citation>
    <scope>NUCLEOTIDE SEQUENCE</scope>
    <source>
        <strain evidence="3">03SP1</strain>
    </source>
</reference>
<organism evidence="3 4">
    <name type="scientific">Marasmius oreades</name>
    <name type="common">fairy-ring Marasmius</name>
    <dbReference type="NCBI Taxonomy" id="181124"/>
    <lineage>
        <taxon>Eukaryota</taxon>
        <taxon>Fungi</taxon>
        <taxon>Dikarya</taxon>
        <taxon>Basidiomycota</taxon>
        <taxon>Agaricomycotina</taxon>
        <taxon>Agaricomycetes</taxon>
        <taxon>Agaricomycetidae</taxon>
        <taxon>Agaricales</taxon>
        <taxon>Marasmiineae</taxon>
        <taxon>Marasmiaceae</taxon>
        <taxon>Marasmius</taxon>
    </lineage>
</organism>
<dbReference type="RefSeq" id="XP_043004013.1">
    <property type="nucleotide sequence ID" value="XM_043158660.1"/>
</dbReference>
<evidence type="ECO:0000256" key="1">
    <source>
        <dbReference type="SAM" id="Phobius"/>
    </source>
</evidence>
<feature type="transmembrane region" description="Helical" evidence="1">
    <location>
        <begin position="62"/>
        <end position="87"/>
    </location>
</feature>
<gene>
    <name evidence="3" type="ORF">E1B28_013499</name>
</gene>
<accession>A0A9P7UM94</accession>